<accession>A0A227J2A9</accession>
<name>A0A227J2A9_VIBPH</name>
<evidence type="ECO:0000313" key="2">
    <source>
        <dbReference type="Proteomes" id="UP000214596"/>
    </source>
</evidence>
<organism evidence="1 2">
    <name type="scientific">Vibrio parahaemolyticus</name>
    <dbReference type="NCBI Taxonomy" id="670"/>
    <lineage>
        <taxon>Bacteria</taxon>
        <taxon>Pseudomonadati</taxon>
        <taxon>Pseudomonadota</taxon>
        <taxon>Gammaproteobacteria</taxon>
        <taxon>Vibrionales</taxon>
        <taxon>Vibrionaceae</taxon>
        <taxon>Vibrio</taxon>
    </lineage>
</organism>
<sequence>MPSFTLPFIVHLYPVRVRQHQCECYKKLAQVGNLTIFAAFLGSLRLKSSATATQKTTN</sequence>
<dbReference type="AlphaFoldDB" id="A0A227J2A9"/>
<reference evidence="1 2" key="1">
    <citation type="journal article" date="2017" name="Appl. Environ. Microbiol.">
        <title>Parallel evolution of two clades of a major Atlantic endemic Vibrio parahaemolyticus pathogen lineage by independent acquisition of related pathogenicity islands.</title>
        <authorList>
            <person name="Xu F."/>
            <person name="Gonzalez-Escalona N."/>
            <person name="Drees K.P."/>
            <person name="Sebra R.P."/>
            <person name="Cooper V.S."/>
            <person name="Jones S.H."/>
            <person name="Whistler C.A."/>
        </authorList>
    </citation>
    <scope>NUCLEOTIDE SEQUENCE [LARGE SCALE GENOMIC DNA]</scope>
    <source>
        <strain evidence="1 2">MAVP-3</strain>
    </source>
</reference>
<proteinExistence type="predicted"/>
<dbReference type="EMBL" id="NIXT01004191">
    <property type="protein sequence ID" value="OXE28585.1"/>
    <property type="molecule type" value="Genomic_DNA"/>
</dbReference>
<feature type="non-terminal residue" evidence="1">
    <location>
        <position position="58"/>
    </location>
</feature>
<dbReference type="Proteomes" id="UP000214596">
    <property type="component" value="Unassembled WGS sequence"/>
</dbReference>
<evidence type="ECO:0000313" key="1">
    <source>
        <dbReference type="EMBL" id="OXE28585.1"/>
    </source>
</evidence>
<protein>
    <submittedName>
        <fullName evidence="1">Flavodoxin</fullName>
    </submittedName>
</protein>
<comment type="caution">
    <text evidence="1">The sequence shown here is derived from an EMBL/GenBank/DDBJ whole genome shotgun (WGS) entry which is preliminary data.</text>
</comment>
<gene>
    <name evidence="1" type="ORF">CA163_33130</name>
</gene>